<sequence length="640" mass="68297">MDAARYAALFLSESREHLTEVDDALLALERDRNTVDAVAAGAHIATVFRGVHTIKGMAAAMGYVAVEQLSHALESRCEPLRSGAEEWSGDVLALLFDGTDLLRAAVDAVPSGRTEPTSAMRAFVQRLGVVPVVAPVPTPLVAEAPTEALTEAAAPSGAFGTTRRVDVRLTADCPLKGVRAMIVLAKLSALGTVRGTEPPQERWQDDLFDGAFRLTLQSSATDDEISAAAQSAGDVARVSVKLATPTPVQGTARVSDAPRTVRLDARRLDTLLDLVGELVITRDRLLRAIEQSEHPDRAVVRAAADAARLVATLQDEVLQARMLPVAQVFDRFPRLVRDIARDLGKDVHFTMEGREIELDRSLLDAIGDPIMHLLRNALDHGFEDAETRRAAGKPASGELILRAARDRAAVVIQVQDDGRGIDRDVVLRRAHEQGLVDVKVSTLADDALLQLVAHPGFSTAKSVTSISGRGVGVDVVNTRVRALGGQIDLETITGEGTVFTMRLPLTLAIMRALLVQVGGDTYAIPAAHVMEVLEFNGASRRTGALTITVRDEIVPLVALQQRFEDDPLAPAAANPDGVRHVAIVEVAGRRTALLVDALLAQQDIVVKPLDTVRGARPWFSGATVLGDGSPALIVDVSSVA</sequence>
<dbReference type="Pfam" id="PF07194">
    <property type="entry name" value="P2"/>
    <property type="match status" value="1"/>
</dbReference>
<evidence type="ECO:0000256" key="11">
    <source>
        <dbReference type="ARBA" id="ARBA00022840"/>
    </source>
</evidence>
<dbReference type="FunFam" id="3.30.565.10:FF:000016">
    <property type="entry name" value="Chemotaxis protein CheA, putative"/>
    <property type="match status" value="1"/>
</dbReference>
<keyword evidence="12" id="KW-0902">Two-component regulatory system</keyword>
<dbReference type="PROSITE" id="PS50851">
    <property type="entry name" value="CHEW"/>
    <property type="match status" value="1"/>
</dbReference>
<protein>
    <recommendedName>
        <fullName evidence="4">Chemotaxis protein CheA</fullName>
        <ecNumber evidence="3">2.7.13.3</ecNumber>
    </recommendedName>
</protein>
<dbReference type="InterPro" id="IPR008207">
    <property type="entry name" value="Sig_transdc_His_kin_Hpt_dom"/>
</dbReference>
<dbReference type="InterPro" id="IPR036890">
    <property type="entry name" value="HATPase_C_sf"/>
</dbReference>
<dbReference type="InterPro" id="IPR005467">
    <property type="entry name" value="His_kinase_dom"/>
</dbReference>
<dbReference type="RefSeq" id="WP_171224751.1">
    <property type="nucleotide sequence ID" value="NZ_CP053085.1"/>
</dbReference>
<dbReference type="SUPFAM" id="SSF50341">
    <property type="entry name" value="CheW-like"/>
    <property type="match status" value="1"/>
</dbReference>
<evidence type="ECO:0000259" key="17">
    <source>
        <dbReference type="PROSITE" id="PS50894"/>
    </source>
</evidence>
<dbReference type="InterPro" id="IPR035891">
    <property type="entry name" value="CheY-binding_CheA"/>
</dbReference>
<comment type="subcellular location">
    <subcellularLocation>
        <location evidence="2">Cytoplasm</location>
    </subcellularLocation>
</comment>
<dbReference type="GO" id="GO:0006935">
    <property type="term" value="P:chemotaxis"/>
    <property type="evidence" value="ECO:0007669"/>
    <property type="project" value="UniProtKB-KW"/>
</dbReference>
<keyword evidence="10" id="KW-0418">Kinase</keyword>
<evidence type="ECO:0000256" key="10">
    <source>
        <dbReference type="ARBA" id="ARBA00022777"/>
    </source>
</evidence>
<feature type="domain" description="Histidine kinase" evidence="15">
    <location>
        <begin position="263"/>
        <end position="507"/>
    </location>
</feature>
<dbReference type="SMART" id="SM01231">
    <property type="entry name" value="H-kinase_dim"/>
    <property type="match status" value="1"/>
</dbReference>
<dbReference type="InterPro" id="IPR037052">
    <property type="entry name" value="CheA-like_P2_sf"/>
</dbReference>
<dbReference type="KEGG" id="ggr:HKW67_07290"/>
<dbReference type="GO" id="GO:0005737">
    <property type="term" value="C:cytoplasm"/>
    <property type="evidence" value="ECO:0007669"/>
    <property type="project" value="UniProtKB-SubCell"/>
</dbReference>
<dbReference type="EC" id="2.7.13.3" evidence="3"/>
<dbReference type="InterPro" id="IPR036641">
    <property type="entry name" value="HPT_dom_sf"/>
</dbReference>
<evidence type="ECO:0000256" key="3">
    <source>
        <dbReference type="ARBA" id="ARBA00012438"/>
    </source>
</evidence>
<dbReference type="SUPFAM" id="SSF55052">
    <property type="entry name" value="CheY-binding domain of CheA"/>
    <property type="match status" value="1"/>
</dbReference>
<dbReference type="InterPro" id="IPR003594">
    <property type="entry name" value="HATPase_dom"/>
</dbReference>
<dbReference type="SUPFAM" id="SSF47384">
    <property type="entry name" value="Homodimeric domain of signal transducing histidine kinase"/>
    <property type="match status" value="1"/>
</dbReference>
<evidence type="ECO:0000256" key="13">
    <source>
        <dbReference type="ARBA" id="ARBA00035100"/>
    </source>
</evidence>
<dbReference type="PROSITE" id="PS50109">
    <property type="entry name" value="HIS_KIN"/>
    <property type="match status" value="1"/>
</dbReference>
<dbReference type="SMART" id="SM00260">
    <property type="entry name" value="CheW"/>
    <property type="match status" value="1"/>
</dbReference>
<comment type="catalytic activity">
    <reaction evidence="1">
        <text>ATP + protein L-histidine = ADP + protein N-phospho-L-histidine.</text>
        <dbReference type="EC" id="2.7.13.3"/>
    </reaction>
</comment>
<name>A0A6M4IR56_9BACT</name>
<dbReference type="Gene3D" id="2.30.30.40">
    <property type="entry name" value="SH3 Domains"/>
    <property type="match status" value="1"/>
</dbReference>
<dbReference type="Pfam" id="PF01627">
    <property type="entry name" value="Hpt"/>
    <property type="match status" value="1"/>
</dbReference>
<dbReference type="PANTHER" id="PTHR43395:SF10">
    <property type="entry name" value="CHEMOTAXIS PROTEIN CHEA"/>
    <property type="match status" value="1"/>
</dbReference>
<dbReference type="AlphaFoldDB" id="A0A6M4IR56"/>
<organism evidence="18 19">
    <name type="scientific">Gemmatimonas groenlandica</name>
    <dbReference type="NCBI Taxonomy" id="2732249"/>
    <lineage>
        <taxon>Bacteria</taxon>
        <taxon>Pseudomonadati</taxon>
        <taxon>Gemmatimonadota</taxon>
        <taxon>Gemmatimonadia</taxon>
        <taxon>Gemmatimonadales</taxon>
        <taxon>Gemmatimonadaceae</taxon>
        <taxon>Gemmatimonas</taxon>
    </lineage>
</organism>
<dbReference type="Gene3D" id="1.20.120.160">
    <property type="entry name" value="HPT domain"/>
    <property type="match status" value="1"/>
</dbReference>
<evidence type="ECO:0000256" key="6">
    <source>
        <dbReference type="ARBA" id="ARBA00022500"/>
    </source>
</evidence>
<dbReference type="GO" id="GO:0005524">
    <property type="term" value="F:ATP binding"/>
    <property type="evidence" value="ECO:0007669"/>
    <property type="project" value="UniProtKB-KW"/>
</dbReference>
<dbReference type="Pfam" id="PF01584">
    <property type="entry name" value="CheW"/>
    <property type="match status" value="1"/>
</dbReference>
<dbReference type="Gene3D" id="1.10.287.560">
    <property type="entry name" value="Histidine kinase CheA-like, homodimeric domain"/>
    <property type="match status" value="1"/>
</dbReference>
<dbReference type="InterPro" id="IPR010808">
    <property type="entry name" value="CheA_P2-bd"/>
</dbReference>
<dbReference type="Pfam" id="PF02895">
    <property type="entry name" value="H-kinase_dim"/>
    <property type="match status" value="1"/>
</dbReference>
<dbReference type="PRINTS" id="PR00344">
    <property type="entry name" value="BCTRLSENSOR"/>
</dbReference>
<dbReference type="PROSITE" id="PS50894">
    <property type="entry name" value="HPT"/>
    <property type="match status" value="1"/>
</dbReference>
<dbReference type="InterPro" id="IPR036097">
    <property type="entry name" value="HisK_dim/P_sf"/>
</dbReference>
<proteinExistence type="predicted"/>
<gene>
    <name evidence="18" type="ORF">HKW67_07290</name>
</gene>
<dbReference type="InterPro" id="IPR037006">
    <property type="entry name" value="CheA-like_homodim_sf"/>
</dbReference>
<evidence type="ECO:0000256" key="4">
    <source>
        <dbReference type="ARBA" id="ARBA00021495"/>
    </source>
</evidence>
<keyword evidence="9" id="KW-0547">Nucleotide-binding</keyword>
<dbReference type="InterPro" id="IPR051315">
    <property type="entry name" value="Bact_Chemotaxis_CheA"/>
</dbReference>
<accession>A0A6M4IR56</accession>
<evidence type="ECO:0000256" key="7">
    <source>
        <dbReference type="ARBA" id="ARBA00022553"/>
    </source>
</evidence>
<evidence type="ECO:0000259" key="15">
    <source>
        <dbReference type="PROSITE" id="PS50109"/>
    </source>
</evidence>
<dbReference type="GO" id="GO:0000155">
    <property type="term" value="F:phosphorelay sensor kinase activity"/>
    <property type="evidence" value="ECO:0007669"/>
    <property type="project" value="InterPro"/>
</dbReference>
<dbReference type="EMBL" id="CP053085">
    <property type="protein sequence ID" value="QJR35322.1"/>
    <property type="molecule type" value="Genomic_DNA"/>
</dbReference>
<feature type="domain" description="CheW-like" evidence="16">
    <location>
        <begin position="509"/>
        <end position="640"/>
    </location>
</feature>
<evidence type="ECO:0000313" key="19">
    <source>
        <dbReference type="Proteomes" id="UP000500938"/>
    </source>
</evidence>
<reference evidence="18 19" key="1">
    <citation type="submission" date="2020-05" db="EMBL/GenBank/DDBJ databases">
        <title>Complete genome sequence of Gemmatimonas greenlandica TET16.</title>
        <authorList>
            <person name="Zeng Y."/>
        </authorList>
    </citation>
    <scope>NUCLEOTIDE SEQUENCE [LARGE SCALE GENOMIC DNA]</scope>
    <source>
        <strain evidence="18 19">TET16</strain>
    </source>
</reference>
<keyword evidence="6" id="KW-0145">Chemotaxis</keyword>
<dbReference type="InterPro" id="IPR002545">
    <property type="entry name" value="CheW-lke_dom"/>
</dbReference>
<dbReference type="SUPFAM" id="SSF55874">
    <property type="entry name" value="ATPase domain of HSP90 chaperone/DNA topoisomerase II/histidine kinase"/>
    <property type="match status" value="1"/>
</dbReference>
<dbReference type="CDD" id="cd00088">
    <property type="entry name" value="HPT"/>
    <property type="match status" value="1"/>
</dbReference>
<evidence type="ECO:0000256" key="1">
    <source>
        <dbReference type="ARBA" id="ARBA00000085"/>
    </source>
</evidence>
<dbReference type="Gene3D" id="3.30.565.10">
    <property type="entry name" value="Histidine kinase-like ATPase, C-terminal domain"/>
    <property type="match status" value="1"/>
</dbReference>
<dbReference type="InterPro" id="IPR036061">
    <property type="entry name" value="CheW-like_dom_sf"/>
</dbReference>
<keyword evidence="11" id="KW-0067">ATP-binding</keyword>
<evidence type="ECO:0000256" key="8">
    <source>
        <dbReference type="ARBA" id="ARBA00022679"/>
    </source>
</evidence>
<comment type="function">
    <text evidence="13">Involved in the transmission of sensory signals from the chemoreceptors to the flagellar motors. CheA is autophosphorylated; it can transfer its phosphate group to either CheB or CheY.</text>
</comment>
<keyword evidence="5" id="KW-0963">Cytoplasm</keyword>
<evidence type="ECO:0000313" key="18">
    <source>
        <dbReference type="EMBL" id="QJR35322.1"/>
    </source>
</evidence>
<keyword evidence="19" id="KW-1185">Reference proteome</keyword>
<evidence type="ECO:0000256" key="14">
    <source>
        <dbReference type="PROSITE-ProRule" id="PRU00110"/>
    </source>
</evidence>
<keyword evidence="7 14" id="KW-0597">Phosphoprotein</keyword>
<evidence type="ECO:0000259" key="16">
    <source>
        <dbReference type="PROSITE" id="PS50851"/>
    </source>
</evidence>
<dbReference type="Pfam" id="PF02518">
    <property type="entry name" value="HATPase_c"/>
    <property type="match status" value="1"/>
</dbReference>
<keyword evidence="8" id="KW-0808">Transferase</keyword>
<feature type="domain" description="HPt" evidence="17">
    <location>
        <begin position="1"/>
        <end position="109"/>
    </location>
</feature>
<evidence type="ECO:0000256" key="2">
    <source>
        <dbReference type="ARBA" id="ARBA00004496"/>
    </source>
</evidence>
<evidence type="ECO:0000256" key="12">
    <source>
        <dbReference type="ARBA" id="ARBA00023012"/>
    </source>
</evidence>
<dbReference type="Gene3D" id="3.30.70.1110">
    <property type="entry name" value="Histidine kinase CheA-like, P2 response regulator-binding domain"/>
    <property type="match status" value="1"/>
</dbReference>
<dbReference type="InterPro" id="IPR004358">
    <property type="entry name" value="Sig_transdc_His_kin-like_C"/>
</dbReference>
<dbReference type="Proteomes" id="UP000500938">
    <property type="component" value="Chromosome"/>
</dbReference>
<dbReference type="InterPro" id="IPR004105">
    <property type="entry name" value="CheA-like_dim"/>
</dbReference>
<dbReference type="SUPFAM" id="SSF47226">
    <property type="entry name" value="Histidine-containing phosphotransfer domain, HPT domain"/>
    <property type="match status" value="1"/>
</dbReference>
<dbReference type="PANTHER" id="PTHR43395">
    <property type="entry name" value="SENSOR HISTIDINE KINASE CHEA"/>
    <property type="match status" value="1"/>
</dbReference>
<dbReference type="SMART" id="SM00387">
    <property type="entry name" value="HATPase_c"/>
    <property type="match status" value="1"/>
</dbReference>
<evidence type="ECO:0000256" key="5">
    <source>
        <dbReference type="ARBA" id="ARBA00022490"/>
    </source>
</evidence>
<feature type="modified residue" description="Phosphohistidine" evidence="14">
    <location>
        <position position="52"/>
    </location>
</feature>
<dbReference type="SMART" id="SM00073">
    <property type="entry name" value="HPT"/>
    <property type="match status" value="1"/>
</dbReference>
<evidence type="ECO:0000256" key="9">
    <source>
        <dbReference type="ARBA" id="ARBA00022741"/>
    </source>
</evidence>